<evidence type="ECO:0000313" key="3">
    <source>
        <dbReference type="Proteomes" id="UP000053257"/>
    </source>
</evidence>
<feature type="region of interest" description="Disordered" evidence="1">
    <location>
        <begin position="22"/>
        <end position="58"/>
    </location>
</feature>
<evidence type="ECO:0000256" key="1">
    <source>
        <dbReference type="SAM" id="MobiDB-lite"/>
    </source>
</evidence>
<feature type="region of interest" description="Disordered" evidence="1">
    <location>
        <begin position="407"/>
        <end position="447"/>
    </location>
</feature>
<gene>
    <name evidence="2" type="ORF">PHLGIDRAFT_114548</name>
</gene>
<feature type="compositionally biased region" description="Low complexity" evidence="1">
    <location>
        <begin position="22"/>
        <end position="52"/>
    </location>
</feature>
<protein>
    <recommendedName>
        <fullName evidence="4">DNA-binding protein RAP1</fullName>
    </recommendedName>
</protein>
<keyword evidence="3" id="KW-1185">Reference proteome</keyword>
<feature type="region of interest" description="Disordered" evidence="1">
    <location>
        <begin position="144"/>
        <end position="225"/>
    </location>
</feature>
<accession>A0A0C3S5R6</accession>
<name>A0A0C3S5R6_PHLG1</name>
<feature type="compositionally biased region" description="Basic and acidic residues" evidence="1">
    <location>
        <begin position="434"/>
        <end position="447"/>
    </location>
</feature>
<feature type="compositionally biased region" description="Basic and acidic residues" evidence="1">
    <location>
        <begin position="191"/>
        <end position="209"/>
    </location>
</feature>
<feature type="region of interest" description="Disordered" evidence="1">
    <location>
        <begin position="298"/>
        <end position="340"/>
    </location>
</feature>
<sequence>MNNGFNQLQGILQMAAFFQNPPANSPLPSSAQASQYQPSAPTTQPVPTQGGPNLLSLLGGHGNTLSAPLLRTLTGAEAGVGSYDGDDELLVKALQESQHKGWTYRRALDNLHGVNSHTAAQWKDYYLDHTPRINKLVALQNGEKPAIAKKPRLDSISPEHRPSSSKHPISSDEPAPRPHSTSRNHRSAVVVKKEARVKASDKGKGREVPSRTPSPPRHTTLSRKGYAFTDEDRRFLINYATYRLHEDPHLKKMDISTELAKKAPHHTAISWNSHWYQQREYYDQFIPRVVGARRKAVSDKAVSESESEEEDDNGSSYHSSEETDEEEDAQNMSSHREPLNDADRRVIARYIASVGSEWNNLRGKERWEPVESMYPQRNYKAWMETYRNHSKSIDELVGKYRRRNIARKSAVRAQKAVPSWAKNRKRARSDDDEPVSKRSREDSSSSS</sequence>
<dbReference type="OrthoDB" id="3194584at2759"/>
<dbReference type="HOGENOM" id="CLU_031643_0_0_1"/>
<proteinExistence type="predicted"/>
<evidence type="ECO:0008006" key="4">
    <source>
        <dbReference type="Google" id="ProtNLM"/>
    </source>
</evidence>
<reference evidence="2 3" key="1">
    <citation type="journal article" date="2014" name="PLoS Genet.">
        <title>Analysis of the Phlebiopsis gigantea genome, transcriptome and secretome provides insight into its pioneer colonization strategies of wood.</title>
        <authorList>
            <person name="Hori C."/>
            <person name="Ishida T."/>
            <person name="Igarashi K."/>
            <person name="Samejima M."/>
            <person name="Suzuki H."/>
            <person name="Master E."/>
            <person name="Ferreira P."/>
            <person name="Ruiz-Duenas F.J."/>
            <person name="Held B."/>
            <person name="Canessa P."/>
            <person name="Larrondo L.F."/>
            <person name="Schmoll M."/>
            <person name="Druzhinina I.S."/>
            <person name="Kubicek C.P."/>
            <person name="Gaskell J.A."/>
            <person name="Kersten P."/>
            <person name="St John F."/>
            <person name="Glasner J."/>
            <person name="Sabat G."/>
            <person name="Splinter BonDurant S."/>
            <person name="Syed K."/>
            <person name="Yadav J."/>
            <person name="Mgbeahuruike A.C."/>
            <person name="Kovalchuk A."/>
            <person name="Asiegbu F.O."/>
            <person name="Lackner G."/>
            <person name="Hoffmeister D."/>
            <person name="Rencoret J."/>
            <person name="Gutierrez A."/>
            <person name="Sun H."/>
            <person name="Lindquist E."/>
            <person name="Barry K."/>
            <person name="Riley R."/>
            <person name="Grigoriev I.V."/>
            <person name="Henrissat B."/>
            <person name="Kues U."/>
            <person name="Berka R.M."/>
            <person name="Martinez A.T."/>
            <person name="Covert S.F."/>
            <person name="Blanchette R.A."/>
            <person name="Cullen D."/>
        </authorList>
    </citation>
    <scope>NUCLEOTIDE SEQUENCE [LARGE SCALE GENOMIC DNA]</scope>
    <source>
        <strain evidence="2 3">11061_1 CR5-6</strain>
    </source>
</reference>
<dbReference type="EMBL" id="KN840446">
    <property type="protein sequence ID" value="KIP11416.1"/>
    <property type="molecule type" value="Genomic_DNA"/>
</dbReference>
<evidence type="ECO:0000313" key="2">
    <source>
        <dbReference type="EMBL" id="KIP11416.1"/>
    </source>
</evidence>
<dbReference type="AlphaFoldDB" id="A0A0C3S5R6"/>
<feature type="compositionally biased region" description="Basic and acidic residues" evidence="1">
    <location>
        <begin position="151"/>
        <end position="162"/>
    </location>
</feature>
<dbReference type="Proteomes" id="UP000053257">
    <property type="component" value="Unassembled WGS sequence"/>
</dbReference>
<organism evidence="2 3">
    <name type="scientific">Phlebiopsis gigantea (strain 11061_1 CR5-6)</name>
    <name type="common">White-rot fungus</name>
    <name type="synonym">Peniophora gigantea</name>
    <dbReference type="NCBI Taxonomy" id="745531"/>
    <lineage>
        <taxon>Eukaryota</taxon>
        <taxon>Fungi</taxon>
        <taxon>Dikarya</taxon>
        <taxon>Basidiomycota</taxon>
        <taxon>Agaricomycotina</taxon>
        <taxon>Agaricomycetes</taxon>
        <taxon>Polyporales</taxon>
        <taxon>Phanerochaetaceae</taxon>
        <taxon>Phlebiopsis</taxon>
    </lineage>
</organism>